<dbReference type="GO" id="GO:0003676">
    <property type="term" value="F:nucleic acid binding"/>
    <property type="evidence" value="ECO:0007669"/>
    <property type="project" value="InterPro"/>
</dbReference>
<organism evidence="2 3">
    <name type="scientific">Candidatus Gottesmanbacteria bacterium RBG_16_38_7b</name>
    <dbReference type="NCBI Taxonomy" id="1798372"/>
    <lineage>
        <taxon>Bacteria</taxon>
        <taxon>Candidatus Gottesmaniibacteriota</taxon>
    </lineage>
</organism>
<gene>
    <name evidence="2" type="ORF">A2153_05615</name>
</gene>
<name>A0A1F5YH15_9BACT</name>
<protein>
    <recommendedName>
        <fullName evidence="1">YprB ribonuclease H-like domain-containing protein</fullName>
    </recommendedName>
</protein>
<dbReference type="AlphaFoldDB" id="A0A1F5YH15"/>
<dbReference type="Gene3D" id="3.30.420.10">
    <property type="entry name" value="Ribonuclease H-like superfamily/Ribonuclease H"/>
    <property type="match status" value="1"/>
</dbReference>
<evidence type="ECO:0000313" key="3">
    <source>
        <dbReference type="Proteomes" id="UP000177396"/>
    </source>
</evidence>
<dbReference type="InterPro" id="IPR012337">
    <property type="entry name" value="RNaseH-like_sf"/>
</dbReference>
<reference evidence="2 3" key="1">
    <citation type="journal article" date="2016" name="Nat. Commun.">
        <title>Thousands of microbial genomes shed light on interconnected biogeochemical processes in an aquifer system.</title>
        <authorList>
            <person name="Anantharaman K."/>
            <person name="Brown C.T."/>
            <person name="Hug L.A."/>
            <person name="Sharon I."/>
            <person name="Castelle C.J."/>
            <person name="Probst A.J."/>
            <person name="Thomas B.C."/>
            <person name="Singh A."/>
            <person name="Wilkins M.J."/>
            <person name="Karaoz U."/>
            <person name="Brodie E.L."/>
            <person name="Williams K.H."/>
            <person name="Hubbard S.S."/>
            <person name="Banfield J.F."/>
        </authorList>
    </citation>
    <scope>NUCLEOTIDE SEQUENCE [LARGE SCALE GENOMIC DNA]</scope>
</reference>
<proteinExistence type="predicted"/>
<feature type="domain" description="YprB ribonuclease H-like" evidence="1">
    <location>
        <begin position="21"/>
        <end position="154"/>
    </location>
</feature>
<dbReference type="InterPro" id="IPR038720">
    <property type="entry name" value="YprB_RNase_H-like_dom"/>
</dbReference>
<dbReference type="Pfam" id="PF13482">
    <property type="entry name" value="RNase_H_2"/>
    <property type="match status" value="1"/>
</dbReference>
<accession>A0A1F5YH15</accession>
<comment type="caution">
    <text evidence="2">The sequence shown here is derived from an EMBL/GenBank/DDBJ whole genome shotgun (WGS) entry which is preliminary data.</text>
</comment>
<evidence type="ECO:0000313" key="2">
    <source>
        <dbReference type="EMBL" id="OGF99475.1"/>
    </source>
</evidence>
<dbReference type="InterPro" id="IPR036397">
    <property type="entry name" value="RNaseH_sf"/>
</dbReference>
<dbReference type="SUPFAM" id="SSF53098">
    <property type="entry name" value="Ribonuclease H-like"/>
    <property type="match status" value="1"/>
</dbReference>
<dbReference type="Proteomes" id="UP000177396">
    <property type="component" value="Unassembled WGS sequence"/>
</dbReference>
<evidence type="ECO:0000259" key="1">
    <source>
        <dbReference type="Pfam" id="PF13482"/>
    </source>
</evidence>
<dbReference type="EMBL" id="MFJB01000061">
    <property type="protein sequence ID" value="OGF99475.1"/>
    <property type="molecule type" value="Genomic_DNA"/>
</dbReference>
<sequence length="191" mass="22325">MGSFPVVIDIETQHDFREVNFDYSKLKVSVVGLYDYKNDRYQIFREEKLNPLFNLMEHASQIIGFNIRKFDLPVLSPYYLGNIKQFKVLDLLELVEQQLGFRIALDTLARATLGVKKTGHGFQAINYFRSQDWQKLEDYCLMDVKITKELYDYATKNGKLIYQSRRGLAEVKIDLDKIDKKIPPVSLSLPF</sequence>